<keyword evidence="3" id="KW-1185">Reference proteome</keyword>
<sequence length="123" mass="13274">MSQRKGRGRHKGRRTASLGTAQAKRTNIVLAEGEHQGMYFTLYGLDDQDVAEARAACAAGCPNEGAFLVVFGLFEALGLDAVAWCEWPMDEKLDLFAMVGLPVRVWPGDMDSDLARLLSGAAS</sequence>
<accession>A0ABN5I439</accession>
<dbReference type="Proteomes" id="UP000238413">
    <property type="component" value="Chromosome"/>
</dbReference>
<name>A0ABN5I439_9ACTN</name>
<protein>
    <submittedName>
        <fullName evidence="2">Uncharacterized protein</fullName>
    </submittedName>
</protein>
<organism evidence="2 3">
    <name type="scientific">Streptomyces dengpaensis</name>
    <dbReference type="NCBI Taxonomy" id="2049881"/>
    <lineage>
        <taxon>Bacteria</taxon>
        <taxon>Bacillati</taxon>
        <taxon>Actinomycetota</taxon>
        <taxon>Actinomycetes</taxon>
        <taxon>Kitasatosporales</taxon>
        <taxon>Streptomycetaceae</taxon>
        <taxon>Streptomyces</taxon>
    </lineage>
</organism>
<dbReference type="RefSeq" id="WP_099506335.1">
    <property type="nucleotide sequence ID" value="NZ_CP026652.1"/>
</dbReference>
<gene>
    <name evidence="2" type="ORF">C4B68_20650</name>
</gene>
<dbReference type="EMBL" id="CP026652">
    <property type="protein sequence ID" value="AVH57780.1"/>
    <property type="molecule type" value="Genomic_DNA"/>
</dbReference>
<reference evidence="2 3" key="1">
    <citation type="submission" date="2018-02" db="EMBL/GenBank/DDBJ databases">
        <title>Complete genome sequence of Streptomyces dengpaensis, the producer of angucyclines.</title>
        <authorList>
            <person name="Yumei L."/>
        </authorList>
    </citation>
    <scope>NUCLEOTIDE SEQUENCE [LARGE SCALE GENOMIC DNA]</scope>
    <source>
        <strain evidence="2 3">XZHG99</strain>
    </source>
</reference>
<proteinExistence type="predicted"/>
<evidence type="ECO:0000256" key="1">
    <source>
        <dbReference type="SAM" id="MobiDB-lite"/>
    </source>
</evidence>
<feature type="region of interest" description="Disordered" evidence="1">
    <location>
        <begin position="1"/>
        <end position="21"/>
    </location>
</feature>
<feature type="compositionally biased region" description="Basic residues" evidence="1">
    <location>
        <begin position="1"/>
        <end position="14"/>
    </location>
</feature>
<evidence type="ECO:0000313" key="3">
    <source>
        <dbReference type="Proteomes" id="UP000238413"/>
    </source>
</evidence>
<evidence type="ECO:0000313" key="2">
    <source>
        <dbReference type="EMBL" id="AVH57780.1"/>
    </source>
</evidence>